<proteinExistence type="predicted"/>
<dbReference type="GO" id="GO:0030674">
    <property type="term" value="F:protein-macromolecule adaptor activity"/>
    <property type="evidence" value="ECO:0007669"/>
    <property type="project" value="TreeGrafter"/>
</dbReference>
<dbReference type="Proteomes" id="UP000070501">
    <property type="component" value="Unassembled WGS sequence"/>
</dbReference>
<protein>
    <submittedName>
        <fullName evidence="3">Arrestin</fullName>
    </submittedName>
</protein>
<name>A0A136J488_9PEZI</name>
<gene>
    <name evidence="3" type="ORF">Micbo1qcDRAFT_162135</name>
</gene>
<reference evidence="4" key="1">
    <citation type="submission" date="2016-02" db="EMBL/GenBank/DDBJ databases">
        <title>Draft genome sequence of Microdochium bolleyi, a fungal endophyte of beachgrass.</title>
        <authorList>
            <consortium name="DOE Joint Genome Institute"/>
            <person name="David A.S."/>
            <person name="May G."/>
            <person name="Haridas S."/>
            <person name="Lim J."/>
            <person name="Wang M."/>
            <person name="Labutti K."/>
            <person name="Lipzen A."/>
            <person name="Barry K."/>
            <person name="Grigoriev I.V."/>
        </authorList>
    </citation>
    <scope>NUCLEOTIDE SEQUENCE [LARGE SCALE GENOMIC DNA]</scope>
    <source>
        <strain evidence="4">J235TASD1</strain>
    </source>
</reference>
<dbReference type="GO" id="GO:0005829">
    <property type="term" value="C:cytosol"/>
    <property type="evidence" value="ECO:0007669"/>
    <property type="project" value="TreeGrafter"/>
</dbReference>
<dbReference type="CDD" id="cd22952">
    <property type="entry name" value="ART10-like"/>
    <property type="match status" value="1"/>
</dbReference>
<organism evidence="3 4">
    <name type="scientific">Microdochium bolleyi</name>
    <dbReference type="NCBI Taxonomy" id="196109"/>
    <lineage>
        <taxon>Eukaryota</taxon>
        <taxon>Fungi</taxon>
        <taxon>Dikarya</taxon>
        <taxon>Ascomycota</taxon>
        <taxon>Pezizomycotina</taxon>
        <taxon>Sordariomycetes</taxon>
        <taxon>Xylariomycetidae</taxon>
        <taxon>Xylariales</taxon>
        <taxon>Microdochiaceae</taxon>
        <taxon>Microdochium</taxon>
    </lineage>
</organism>
<dbReference type="AlphaFoldDB" id="A0A136J488"/>
<evidence type="ECO:0000313" key="4">
    <source>
        <dbReference type="Proteomes" id="UP000070501"/>
    </source>
</evidence>
<dbReference type="GO" id="GO:0031625">
    <property type="term" value="F:ubiquitin protein ligase binding"/>
    <property type="evidence" value="ECO:0007669"/>
    <property type="project" value="TreeGrafter"/>
</dbReference>
<evidence type="ECO:0000313" key="3">
    <source>
        <dbReference type="EMBL" id="KXJ92048.1"/>
    </source>
</evidence>
<dbReference type="Pfam" id="PF00339">
    <property type="entry name" value="Arrestin_N"/>
    <property type="match status" value="1"/>
</dbReference>
<dbReference type="OrthoDB" id="3365616at2759"/>
<keyword evidence="4" id="KW-1185">Reference proteome</keyword>
<dbReference type="PANTHER" id="PTHR11188">
    <property type="entry name" value="ARRESTIN DOMAIN CONTAINING PROTEIN"/>
    <property type="match status" value="1"/>
</dbReference>
<feature type="compositionally biased region" description="Polar residues" evidence="1">
    <location>
        <begin position="546"/>
        <end position="557"/>
    </location>
</feature>
<sequence>MSIRIALDNPQEFYTNLDEISGHVILGINRVETIGNVVVKLEGDARTALKTPDMDGRVRPYDHSNGVVTESHKLLYRIQQIFPTQDTRYNGPGGSSIFQPGQHSFPFSFKMPLNNICHDPKAMSMLIGVGGMGAPGNPGMLGLGGFRTMDGTRQLMLQHVKSTLPPSLTGFHAQAEIRYYIKVTIQRPGFFKENWRFQVGFKFLPLEPPRPALTSQEAFAKRPFAFSPRTPHPAKRHSFFGIGKGKNKEPVADPGAAEGGKEELPLIEVAARLPHPAIITCNENIPLRIITKKVSSVNEDIYLVGVELVLIGYTQVRVSTLHHTETTKWVVVAQQNLKIPLGKPDDEAGTEFEVPNHLWAGQALPNTVAPSFRACNIERRYELEVHLSLSWGLPGAKGASAFPQMLRLPLKLSNVAVFSGIKPPPELLQAATANGKPVPPKLPPRASQTGLNAQFHAGQQRPGGPPHTSTFPAGPSSHSDMRPPALPVGAGRPAQVHDPLYPPQLGPGNTAPQDDAPPSYDEAMAANASAPSAESRPAYSGVTDANAPSSIPENNGGNEKRGWH</sequence>
<dbReference type="InterPro" id="IPR050357">
    <property type="entry name" value="Arrestin_domain-protein"/>
</dbReference>
<dbReference type="InterPro" id="IPR014752">
    <property type="entry name" value="Arrestin-like_C"/>
</dbReference>
<evidence type="ECO:0000259" key="2">
    <source>
        <dbReference type="Pfam" id="PF00339"/>
    </source>
</evidence>
<dbReference type="InParanoid" id="A0A136J488"/>
<dbReference type="GO" id="GO:0005886">
    <property type="term" value="C:plasma membrane"/>
    <property type="evidence" value="ECO:0007669"/>
    <property type="project" value="TreeGrafter"/>
</dbReference>
<dbReference type="InterPro" id="IPR011021">
    <property type="entry name" value="Arrestin-like_N"/>
</dbReference>
<feature type="domain" description="Arrestin-like N-terminal" evidence="2">
    <location>
        <begin position="4"/>
        <end position="115"/>
    </location>
</feature>
<feature type="region of interest" description="Disordered" evidence="1">
    <location>
        <begin position="455"/>
        <end position="564"/>
    </location>
</feature>
<dbReference type="GO" id="GO:0070086">
    <property type="term" value="P:ubiquitin-dependent endocytosis"/>
    <property type="evidence" value="ECO:0007669"/>
    <property type="project" value="TreeGrafter"/>
</dbReference>
<evidence type="ECO:0000256" key="1">
    <source>
        <dbReference type="SAM" id="MobiDB-lite"/>
    </source>
</evidence>
<feature type="compositionally biased region" description="Low complexity" evidence="1">
    <location>
        <begin position="523"/>
        <end position="540"/>
    </location>
</feature>
<dbReference type="STRING" id="196109.A0A136J488"/>
<dbReference type="Gene3D" id="2.60.40.640">
    <property type="match status" value="1"/>
</dbReference>
<dbReference type="EMBL" id="KQ964249">
    <property type="protein sequence ID" value="KXJ92048.1"/>
    <property type="molecule type" value="Genomic_DNA"/>
</dbReference>
<accession>A0A136J488</accession>
<dbReference type="PANTHER" id="PTHR11188:SF166">
    <property type="entry name" value="ARRESTIN (OR S-ANTIGEN), N-TERMINAL DOMAIN PROTEIN (AFU_ORTHOLOGUE AFUA_7G02050)"/>
    <property type="match status" value="1"/>
</dbReference>